<evidence type="ECO:0000256" key="1">
    <source>
        <dbReference type="SAM" id="MobiDB-lite"/>
    </source>
</evidence>
<protein>
    <submittedName>
        <fullName evidence="2">Uncharacterized protein</fullName>
    </submittedName>
</protein>
<name>A0A120FJ89_9BRAD</name>
<proteinExistence type="predicted"/>
<gene>
    <name evidence="2" type="ORF">AS156_17020</name>
</gene>
<reference evidence="2 3" key="1">
    <citation type="submission" date="2015-11" db="EMBL/GenBank/DDBJ databases">
        <title>Draft Genome Sequence of the Strain BR 10303 (Bradyrhizobium sp.) isolated from nodules of Centrolobium paraense.</title>
        <authorList>
            <person name="Zelli J.E."/>
            <person name="Simoes-Araujo J.L."/>
            <person name="Barauna A.C."/>
            <person name="Silva K."/>
        </authorList>
    </citation>
    <scope>NUCLEOTIDE SEQUENCE [LARGE SCALE GENOMIC DNA]</scope>
    <source>
        <strain evidence="2 3">BR 10303</strain>
    </source>
</reference>
<feature type="compositionally biased region" description="Basic and acidic residues" evidence="1">
    <location>
        <begin position="1"/>
        <end position="12"/>
    </location>
</feature>
<dbReference type="Proteomes" id="UP000057737">
    <property type="component" value="Unassembled WGS sequence"/>
</dbReference>
<evidence type="ECO:0000313" key="2">
    <source>
        <dbReference type="EMBL" id="KWV48725.1"/>
    </source>
</evidence>
<sequence length="277" mass="29759">MSADDRQDEAAGVHRSSPTGPRITPRQAQHREAPPQDVPQPRAAAHPQHGIFKPSLWSVVIFVLLLSGVGIRAYRDLSRPGAWEYSRETFGKPTMKSAVVANADLDGSGRGRRMLAISGDIGRATANWFYDQLKQAQLSPGDVILLSSDGGDLEQGTIMGEVIRLRGLATAVGTVDASGKVHAASCASACVLVYAGGKTRYGIFGSLLGVHRFTVDGPVEDPVAEGQRTQGILLGYMTEMGVSSRIVELMSQTSRIRWLSPREALAMNLITTPIERP</sequence>
<dbReference type="AlphaFoldDB" id="A0A120FJ89"/>
<dbReference type="OrthoDB" id="5936191at2"/>
<feature type="region of interest" description="Disordered" evidence="1">
    <location>
        <begin position="1"/>
        <end position="46"/>
    </location>
</feature>
<dbReference type="Gene3D" id="3.90.226.10">
    <property type="entry name" value="2-enoyl-CoA Hydratase, Chain A, domain 1"/>
    <property type="match status" value="1"/>
</dbReference>
<dbReference type="InterPro" id="IPR029045">
    <property type="entry name" value="ClpP/crotonase-like_dom_sf"/>
</dbReference>
<organism evidence="2 3">
    <name type="scientific">Bradyrhizobium macuxiense</name>
    <dbReference type="NCBI Taxonomy" id="1755647"/>
    <lineage>
        <taxon>Bacteria</taxon>
        <taxon>Pseudomonadati</taxon>
        <taxon>Pseudomonadota</taxon>
        <taxon>Alphaproteobacteria</taxon>
        <taxon>Hyphomicrobiales</taxon>
        <taxon>Nitrobacteraceae</taxon>
        <taxon>Bradyrhizobium</taxon>
    </lineage>
</organism>
<dbReference type="EMBL" id="LNCU01000106">
    <property type="protein sequence ID" value="KWV48725.1"/>
    <property type="molecule type" value="Genomic_DNA"/>
</dbReference>
<dbReference type="SUPFAM" id="SSF52096">
    <property type="entry name" value="ClpP/crotonase"/>
    <property type="match status" value="1"/>
</dbReference>
<comment type="caution">
    <text evidence="2">The sequence shown here is derived from an EMBL/GenBank/DDBJ whole genome shotgun (WGS) entry which is preliminary data.</text>
</comment>
<accession>A0A120FJ89</accession>
<keyword evidence="3" id="KW-1185">Reference proteome</keyword>
<evidence type="ECO:0000313" key="3">
    <source>
        <dbReference type="Proteomes" id="UP000057737"/>
    </source>
</evidence>